<dbReference type="InterPro" id="IPR036291">
    <property type="entry name" value="NAD(P)-bd_dom_sf"/>
</dbReference>
<dbReference type="Proteomes" id="UP000535415">
    <property type="component" value="Unassembled WGS sequence"/>
</dbReference>
<comment type="caution">
    <text evidence="2">The sequence shown here is derived from an EMBL/GenBank/DDBJ whole genome shotgun (WGS) entry which is preliminary data.</text>
</comment>
<dbReference type="InterPro" id="IPR001509">
    <property type="entry name" value="Epimerase_deHydtase"/>
</dbReference>
<keyword evidence="3" id="KW-1185">Reference proteome</keyword>
<dbReference type="SUPFAM" id="SSF51735">
    <property type="entry name" value="NAD(P)-binding Rossmann-fold domains"/>
    <property type="match status" value="1"/>
</dbReference>
<evidence type="ECO:0000313" key="2">
    <source>
        <dbReference type="EMBL" id="MBB5723611.1"/>
    </source>
</evidence>
<evidence type="ECO:0000259" key="1">
    <source>
        <dbReference type="Pfam" id="PF01370"/>
    </source>
</evidence>
<dbReference type="RefSeq" id="WP_183530670.1">
    <property type="nucleotide sequence ID" value="NZ_JACIJM010000012.1"/>
</dbReference>
<gene>
    <name evidence="2" type="ORF">FHS72_003256</name>
</gene>
<sequence>MTTGPLILGASSRVGRMLHRLWVQGALDFGGVPVWQYRKDAPDQADQKIIWDMLADAAPDIAVSGVICLAGPTSGPDLDLNRDLALAAADVADGAPLLFASTQAVYGPQSGVLSESSPCQPAAYGAAKLDAEAVLRDLPNATSLRVANAIGADALLMAAARGPVTLDRFADGQSPKRMMIGPRALGQAFADLLALGDFAAPVLNLAQPGLVAMADMLVAADHRWTWQDAPATAIPSLELDITKVQRLITLPPADPMQLVAEARLAGWGA</sequence>
<accession>A0A7W9F150</accession>
<dbReference type="Gene3D" id="3.40.50.720">
    <property type="entry name" value="NAD(P)-binding Rossmann-like Domain"/>
    <property type="match status" value="1"/>
</dbReference>
<reference evidence="2 3" key="1">
    <citation type="submission" date="2020-08" db="EMBL/GenBank/DDBJ databases">
        <title>Genomic Encyclopedia of Type Strains, Phase IV (KMG-IV): sequencing the most valuable type-strain genomes for metagenomic binning, comparative biology and taxonomic classification.</title>
        <authorList>
            <person name="Goeker M."/>
        </authorList>
    </citation>
    <scope>NUCLEOTIDE SEQUENCE [LARGE SCALE GENOMIC DNA]</scope>
    <source>
        <strain evidence="2 3">DSM 101064</strain>
    </source>
</reference>
<dbReference type="Pfam" id="PF01370">
    <property type="entry name" value="Epimerase"/>
    <property type="match status" value="1"/>
</dbReference>
<feature type="domain" description="NAD-dependent epimerase/dehydratase" evidence="1">
    <location>
        <begin position="87"/>
        <end position="152"/>
    </location>
</feature>
<protein>
    <submittedName>
        <fullName evidence="2">Nucleoside-diphosphate-sugar epimerase</fullName>
    </submittedName>
</protein>
<name>A0A7W9F150_9RHOB</name>
<dbReference type="AlphaFoldDB" id="A0A7W9F150"/>
<proteinExistence type="predicted"/>
<evidence type="ECO:0000313" key="3">
    <source>
        <dbReference type="Proteomes" id="UP000535415"/>
    </source>
</evidence>
<organism evidence="2 3">
    <name type="scientific">Yoonia ponticola</name>
    <dbReference type="NCBI Taxonomy" id="1524255"/>
    <lineage>
        <taxon>Bacteria</taxon>
        <taxon>Pseudomonadati</taxon>
        <taxon>Pseudomonadota</taxon>
        <taxon>Alphaproteobacteria</taxon>
        <taxon>Rhodobacterales</taxon>
        <taxon>Paracoccaceae</taxon>
        <taxon>Yoonia</taxon>
    </lineage>
</organism>
<dbReference type="EMBL" id="JACIJM010000012">
    <property type="protein sequence ID" value="MBB5723611.1"/>
    <property type="molecule type" value="Genomic_DNA"/>
</dbReference>